<gene>
    <name evidence="1" type="ORF">ACFSUC_18795</name>
</gene>
<proteinExistence type="predicted"/>
<sequence length="136" mass="15424">MLEANTLVFRFEDRRDAYFAFDTLLELGYQPVFHPDEAEPMLHIHIEKNDLTSALEIAQAHGGELVDEPAGKQYATFQSAYEMGEEIAIPAHMVTEDMNETYMAGLEQKEDEDENELDYAGLAEEEALNAFSADRM</sequence>
<comment type="caution">
    <text evidence="1">The sequence shown here is derived from an EMBL/GenBank/DDBJ whole genome shotgun (WGS) entry which is preliminary data.</text>
</comment>
<protein>
    <submittedName>
        <fullName evidence="1">DNA/RNA helicase</fullName>
    </submittedName>
</protein>
<reference evidence="2" key="1">
    <citation type="journal article" date="2019" name="Int. J. Syst. Evol. Microbiol.">
        <title>The Global Catalogue of Microorganisms (GCM) 10K type strain sequencing project: providing services to taxonomists for standard genome sequencing and annotation.</title>
        <authorList>
            <consortium name="The Broad Institute Genomics Platform"/>
            <consortium name="The Broad Institute Genome Sequencing Center for Infectious Disease"/>
            <person name="Wu L."/>
            <person name="Ma J."/>
        </authorList>
    </citation>
    <scope>NUCLEOTIDE SEQUENCE [LARGE SCALE GENOMIC DNA]</scope>
    <source>
        <strain evidence="2">KCTC 33676</strain>
    </source>
</reference>
<keyword evidence="2" id="KW-1185">Reference proteome</keyword>
<keyword evidence="1" id="KW-0547">Nucleotide-binding</keyword>
<evidence type="ECO:0000313" key="2">
    <source>
        <dbReference type="Proteomes" id="UP001597497"/>
    </source>
</evidence>
<accession>A0ABW5RHQ8</accession>
<dbReference type="Proteomes" id="UP001597497">
    <property type="component" value="Unassembled WGS sequence"/>
</dbReference>
<dbReference type="EMBL" id="JBHUMM010000045">
    <property type="protein sequence ID" value="MFD2673602.1"/>
    <property type="molecule type" value="Genomic_DNA"/>
</dbReference>
<keyword evidence="1" id="KW-0067">ATP-binding</keyword>
<dbReference type="RefSeq" id="WP_379931188.1">
    <property type="nucleotide sequence ID" value="NZ_JBHUMM010000045.1"/>
</dbReference>
<organism evidence="1 2">
    <name type="scientific">Marinicrinis sediminis</name>
    <dbReference type="NCBI Taxonomy" id="1652465"/>
    <lineage>
        <taxon>Bacteria</taxon>
        <taxon>Bacillati</taxon>
        <taxon>Bacillota</taxon>
        <taxon>Bacilli</taxon>
        <taxon>Bacillales</taxon>
        <taxon>Paenibacillaceae</taxon>
    </lineage>
</organism>
<evidence type="ECO:0000313" key="1">
    <source>
        <dbReference type="EMBL" id="MFD2673602.1"/>
    </source>
</evidence>
<keyword evidence="1" id="KW-0378">Hydrolase</keyword>
<keyword evidence="1" id="KW-0347">Helicase</keyword>
<dbReference type="GO" id="GO:0004386">
    <property type="term" value="F:helicase activity"/>
    <property type="evidence" value="ECO:0007669"/>
    <property type="project" value="UniProtKB-KW"/>
</dbReference>
<name>A0ABW5RHQ8_9BACL</name>